<dbReference type="VEuPathDB" id="TriTrypDB:TcBrA4_0047180"/>
<comment type="caution">
    <text evidence="2">The sequence shown here is derived from an EMBL/GenBank/DDBJ whole genome shotgun (WGS) entry which is preliminary data.</text>
</comment>
<proteinExistence type="predicted"/>
<dbReference type="EMBL" id="PRFA01000058">
    <property type="protein sequence ID" value="PWU89629.1"/>
    <property type="molecule type" value="Genomic_DNA"/>
</dbReference>
<protein>
    <submittedName>
        <fullName evidence="2">Uncharacterized protein</fullName>
    </submittedName>
</protein>
<accession>A0A2V2UZW9</accession>
<name>A0A2V2UZW9_TRYCR</name>
<dbReference type="VEuPathDB" id="TriTrypDB:C3747_271g55"/>
<evidence type="ECO:0000313" key="3">
    <source>
        <dbReference type="Proteomes" id="UP000246121"/>
    </source>
</evidence>
<evidence type="ECO:0000313" key="2">
    <source>
        <dbReference type="EMBL" id="PWU89629.1"/>
    </source>
</evidence>
<dbReference type="VEuPathDB" id="TriTrypDB:TcG_02563"/>
<dbReference type="VEuPathDB" id="TriTrypDB:TCSYLVIO_006829"/>
<dbReference type="VEuPathDB" id="TriTrypDB:C4B63_58g141"/>
<dbReference type="VEuPathDB" id="TriTrypDB:Tc_MARK_5586"/>
<organism evidence="2 3">
    <name type="scientific">Trypanosoma cruzi</name>
    <dbReference type="NCBI Taxonomy" id="5693"/>
    <lineage>
        <taxon>Eukaryota</taxon>
        <taxon>Discoba</taxon>
        <taxon>Euglenozoa</taxon>
        <taxon>Kinetoplastea</taxon>
        <taxon>Metakinetoplastina</taxon>
        <taxon>Trypanosomatida</taxon>
        <taxon>Trypanosomatidae</taxon>
        <taxon>Trypanosoma</taxon>
        <taxon>Schizotrypanum</taxon>
    </lineage>
</organism>
<reference evidence="2 3" key="1">
    <citation type="journal article" date="2018" name="Microb. Genom.">
        <title>Expanding an expanded genome: long-read sequencing of Trypanosoma cruzi.</title>
        <authorList>
            <person name="Berna L."/>
            <person name="Rodriguez M."/>
            <person name="Chiribao M.L."/>
            <person name="Parodi-Talice A."/>
            <person name="Pita S."/>
            <person name="Rijo G."/>
            <person name="Alvarez-Valin F."/>
            <person name="Robello C."/>
        </authorList>
    </citation>
    <scope>NUCLEOTIDE SEQUENCE [LARGE SCALE GENOMIC DNA]</scope>
    <source>
        <strain evidence="2 3">Dm28c</strain>
    </source>
</reference>
<dbReference type="VEuPathDB" id="TriTrypDB:TCDM_04683"/>
<dbReference type="Proteomes" id="UP000246121">
    <property type="component" value="Unassembled WGS sequence"/>
</dbReference>
<gene>
    <name evidence="2" type="ORF">C4B63_58g141</name>
</gene>
<dbReference type="VEuPathDB" id="TriTrypDB:BCY84_20423"/>
<dbReference type="VEuPathDB" id="TriTrypDB:TcCL_NonESM06526"/>
<feature type="region of interest" description="Disordered" evidence="1">
    <location>
        <begin position="214"/>
        <end position="243"/>
    </location>
</feature>
<dbReference type="VEuPathDB" id="TriTrypDB:ECC02_009507"/>
<dbReference type="VEuPathDB" id="TriTrypDB:TcCLB.511367.80"/>
<dbReference type="AlphaFoldDB" id="A0A2V2UZW9"/>
<sequence>MWQNGLAPTPLPVCEAGMMQPSCFFPADSAALCEEVLMDANMANMFPSATDVITEDEEQKQQEEEKEEETNSHPVLYVCPAVAEAARKSSREFVHSLLRKSNAAQAPFALPQQSAPLTITWHTDNTPSLSSSLSLPSFKLLPHTKRARDTAEFMWLRTDDEMETQATGVCGGARTGPICAAHKRWRVEKEDSLAAHDMTTPAMKPQQIYRFPVRKRPREEESVAVDAPVLTRERSVGPTNNCQ</sequence>
<evidence type="ECO:0000256" key="1">
    <source>
        <dbReference type="SAM" id="MobiDB-lite"/>
    </source>
</evidence>